<dbReference type="PROSITE" id="PS50297">
    <property type="entry name" value="ANK_REP_REGION"/>
    <property type="match status" value="1"/>
</dbReference>
<dbReference type="SUPFAM" id="SSF48403">
    <property type="entry name" value="Ankyrin repeat"/>
    <property type="match status" value="1"/>
</dbReference>
<keyword evidence="1" id="KW-0677">Repeat</keyword>
<gene>
    <name evidence="4" type="ORF">DGYR_LOCUS7495</name>
</gene>
<accession>A0A7I8VUU4</accession>
<dbReference type="SMART" id="SM00248">
    <property type="entry name" value="ANK"/>
    <property type="match status" value="3"/>
</dbReference>
<dbReference type="Gene3D" id="1.25.40.20">
    <property type="entry name" value="Ankyrin repeat-containing domain"/>
    <property type="match status" value="1"/>
</dbReference>
<dbReference type="EMBL" id="CAJFCJ010000009">
    <property type="protein sequence ID" value="CAD5119223.1"/>
    <property type="molecule type" value="Genomic_DNA"/>
</dbReference>
<evidence type="ECO:0000256" key="3">
    <source>
        <dbReference type="PROSITE-ProRule" id="PRU00023"/>
    </source>
</evidence>
<dbReference type="OrthoDB" id="194358at2759"/>
<keyword evidence="5" id="KW-1185">Reference proteome</keyword>
<dbReference type="PROSITE" id="PS50088">
    <property type="entry name" value="ANK_REPEAT"/>
    <property type="match status" value="1"/>
</dbReference>
<feature type="repeat" description="ANK" evidence="3">
    <location>
        <begin position="127"/>
        <end position="159"/>
    </location>
</feature>
<dbReference type="Proteomes" id="UP000549394">
    <property type="component" value="Unassembled WGS sequence"/>
</dbReference>
<comment type="caution">
    <text evidence="4">The sequence shown here is derived from an EMBL/GenBank/DDBJ whole genome shotgun (WGS) entry which is preliminary data.</text>
</comment>
<name>A0A7I8VUU4_9ANNE</name>
<protein>
    <submittedName>
        <fullName evidence="4">DgyrCDS7855</fullName>
    </submittedName>
</protein>
<keyword evidence="2 3" id="KW-0040">ANK repeat</keyword>
<evidence type="ECO:0000313" key="4">
    <source>
        <dbReference type="EMBL" id="CAD5119223.1"/>
    </source>
</evidence>
<dbReference type="Pfam" id="PF12796">
    <property type="entry name" value="Ank_2"/>
    <property type="match status" value="1"/>
</dbReference>
<dbReference type="InterPro" id="IPR002110">
    <property type="entry name" value="Ankyrin_rpt"/>
</dbReference>
<evidence type="ECO:0000313" key="5">
    <source>
        <dbReference type="Proteomes" id="UP000549394"/>
    </source>
</evidence>
<sequence length="233" mass="26132">MIRNLGRKFRCRKLENARGILIDMIKKADSSCSKAIENMIESKEIDVNEKCTEREGLSIFLAACLSGNKELIRYTLHKKGDIWSTTNSGDPPFYLATHGILTSSVLDLSVLNELLEAGCHINSCNAFGYTALHRAAAVGNMQVIDWLLEHNANPSIMNARGILPCDSAFINSHFEASEKLRLSAKNYDRWITAKNIKSSKKNTLERFPIDIKMDENILMERNASGDNNESMAY</sequence>
<dbReference type="InterPro" id="IPR036770">
    <property type="entry name" value="Ankyrin_rpt-contain_sf"/>
</dbReference>
<dbReference type="PANTHER" id="PTHR24198">
    <property type="entry name" value="ANKYRIN REPEAT AND PROTEIN KINASE DOMAIN-CONTAINING PROTEIN"/>
    <property type="match status" value="1"/>
</dbReference>
<proteinExistence type="predicted"/>
<evidence type="ECO:0000256" key="2">
    <source>
        <dbReference type="ARBA" id="ARBA00023043"/>
    </source>
</evidence>
<evidence type="ECO:0000256" key="1">
    <source>
        <dbReference type="ARBA" id="ARBA00022737"/>
    </source>
</evidence>
<dbReference type="PANTHER" id="PTHR24198:SF165">
    <property type="entry name" value="ANKYRIN REPEAT-CONTAINING PROTEIN-RELATED"/>
    <property type="match status" value="1"/>
</dbReference>
<organism evidence="4 5">
    <name type="scientific">Dimorphilus gyrociliatus</name>
    <dbReference type="NCBI Taxonomy" id="2664684"/>
    <lineage>
        <taxon>Eukaryota</taxon>
        <taxon>Metazoa</taxon>
        <taxon>Spiralia</taxon>
        <taxon>Lophotrochozoa</taxon>
        <taxon>Annelida</taxon>
        <taxon>Polychaeta</taxon>
        <taxon>Polychaeta incertae sedis</taxon>
        <taxon>Dinophilidae</taxon>
        <taxon>Dimorphilus</taxon>
    </lineage>
</organism>
<reference evidence="4 5" key="1">
    <citation type="submission" date="2020-08" db="EMBL/GenBank/DDBJ databases">
        <authorList>
            <person name="Hejnol A."/>
        </authorList>
    </citation>
    <scope>NUCLEOTIDE SEQUENCE [LARGE SCALE GENOMIC DNA]</scope>
</reference>
<dbReference type="AlphaFoldDB" id="A0A7I8VUU4"/>